<dbReference type="PROSITE" id="PS00198">
    <property type="entry name" value="4FE4S_FER_1"/>
    <property type="match status" value="1"/>
</dbReference>
<evidence type="ECO:0000256" key="6">
    <source>
        <dbReference type="ARBA" id="ARBA00023014"/>
    </source>
</evidence>
<keyword evidence="2 7" id="KW-0813">Transport</keyword>
<evidence type="ECO:0000256" key="2">
    <source>
        <dbReference type="ARBA" id="ARBA00022448"/>
    </source>
</evidence>
<dbReference type="InterPro" id="IPR051269">
    <property type="entry name" value="Fe-S_cluster_ET"/>
</dbReference>
<dbReference type="GO" id="GO:0051536">
    <property type="term" value="F:iron-sulfur cluster binding"/>
    <property type="evidence" value="ECO:0007669"/>
    <property type="project" value="UniProtKB-KW"/>
</dbReference>
<dbReference type="AlphaFoldDB" id="A0A3S3UGM0"/>
<keyword evidence="10" id="KW-1185">Reference proteome</keyword>
<sequence>MAEIIIDTYLCSGCETCAEMCPDVFRMDEATEKAALVSVSPQITDAVRQAAAFCPEKCIEILE</sequence>
<accession>A0A3S3UGM0</accession>
<dbReference type="GO" id="GO:0009055">
    <property type="term" value="F:electron transfer activity"/>
    <property type="evidence" value="ECO:0007669"/>
    <property type="project" value="UniProtKB-UniRule"/>
</dbReference>
<name>A0A3S3UGM0_9BACT</name>
<dbReference type="PROSITE" id="PS51379">
    <property type="entry name" value="4FE4S_FER_2"/>
    <property type="match status" value="1"/>
</dbReference>
<feature type="domain" description="4Fe-4S ferredoxin-type" evidence="8">
    <location>
        <begin position="2"/>
        <end position="30"/>
    </location>
</feature>
<dbReference type="PRINTS" id="PR00352">
    <property type="entry name" value="3FE4SFRDOXIN"/>
</dbReference>
<dbReference type="Gene3D" id="3.30.70.20">
    <property type="match status" value="1"/>
</dbReference>
<keyword evidence="4 7" id="KW-0249">Electron transport</keyword>
<evidence type="ECO:0000259" key="8">
    <source>
        <dbReference type="PROSITE" id="PS51379"/>
    </source>
</evidence>
<dbReference type="Proteomes" id="UP000288086">
    <property type="component" value="Unassembled WGS sequence"/>
</dbReference>
<evidence type="ECO:0000313" key="10">
    <source>
        <dbReference type="Proteomes" id="UP000288086"/>
    </source>
</evidence>
<evidence type="ECO:0000256" key="7">
    <source>
        <dbReference type="RuleBase" id="RU368020"/>
    </source>
</evidence>
<comment type="caution">
    <text evidence="9">The sequence shown here is derived from an EMBL/GenBank/DDBJ whole genome shotgun (WGS) entry which is preliminary data.</text>
</comment>
<evidence type="ECO:0000313" key="9">
    <source>
        <dbReference type="EMBL" id="RWX49782.1"/>
    </source>
</evidence>
<evidence type="ECO:0000256" key="4">
    <source>
        <dbReference type="ARBA" id="ARBA00022982"/>
    </source>
</evidence>
<evidence type="ECO:0000256" key="5">
    <source>
        <dbReference type="ARBA" id="ARBA00023004"/>
    </source>
</evidence>
<keyword evidence="6 7" id="KW-0411">Iron-sulfur</keyword>
<keyword evidence="5 7" id="KW-0408">Iron</keyword>
<organism evidence="9 10">
    <name type="scientific">Candidatus Electrothrix communis</name>
    <dbReference type="NCBI Taxonomy" id="1859133"/>
    <lineage>
        <taxon>Bacteria</taxon>
        <taxon>Pseudomonadati</taxon>
        <taxon>Thermodesulfobacteriota</taxon>
        <taxon>Desulfobulbia</taxon>
        <taxon>Desulfobulbales</taxon>
        <taxon>Desulfobulbaceae</taxon>
        <taxon>Candidatus Electrothrix</taxon>
    </lineage>
</organism>
<dbReference type="Pfam" id="PF13370">
    <property type="entry name" value="Fer4_13"/>
    <property type="match status" value="1"/>
</dbReference>
<dbReference type="EMBL" id="MTKP01000009">
    <property type="protein sequence ID" value="RWX49782.1"/>
    <property type="molecule type" value="Genomic_DNA"/>
</dbReference>
<proteinExistence type="predicted"/>
<dbReference type="SUPFAM" id="SSF54862">
    <property type="entry name" value="4Fe-4S ferredoxins"/>
    <property type="match status" value="1"/>
</dbReference>
<protein>
    <recommendedName>
        <fullName evidence="7">Ferredoxin</fullName>
    </recommendedName>
</protein>
<keyword evidence="3 7" id="KW-0479">Metal-binding</keyword>
<reference evidence="9 10" key="1">
    <citation type="submission" date="2017-01" db="EMBL/GenBank/DDBJ databases">
        <title>The cable genome- insights into the physiology and evolution of filamentous bacteria capable of sulfide oxidation via long distance electron transfer.</title>
        <authorList>
            <person name="Schreiber L."/>
            <person name="Bjerg J.T."/>
            <person name="Boggild A."/>
            <person name="Van De Vossenberg J."/>
            <person name="Meysman F."/>
            <person name="Nielsen L.P."/>
            <person name="Schramm A."/>
            <person name="Kjeldsen K.U."/>
        </authorList>
    </citation>
    <scope>NUCLEOTIDE SEQUENCE [LARGE SCALE GENOMIC DNA]</scope>
    <source>
        <strain evidence="9">A1</strain>
    </source>
</reference>
<dbReference type="InterPro" id="IPR001080">
    <property type="entry name" value="3Fe4S_ferredoxin"/>
</dbReference>
<evidence type="ECO:0000256" key="3">
    <source>
        <dbReference type="ARBA" id="ARBA00022723"/>
    </source>
</evidence>
<comment type="function">
    <text evidence="1 7">Ferredoxins are iron-sulfur proteins that transfer electrons in a wide variety of metabolic reactions.</text>
</comment>
<dbReference type="GO" id="GO:0005506">
    <property type="term" value="F:iron ion binding"/>
    <property type="evidence" value="ECO:0007669"/>
    <property type="project" value="UniProtKB-UniRule"/>
</dbReference>
<dbReference type="PANTHER" id="PTHR36923">
    <property type="entry name" value="FERREDOXIN"/>
    <property type="match status" value="1"/>
</dbReference>
<evidence type="ECO:0000256" key="1">
    <source>
        <dbReference type="ARBA" id="ARBA00003532"/>
    </source>
</evidence>
<dbReference type="InterPro" id="IPR017900">
    <property type="entry name" value="4Fe4S_Fe_S_CS"/>
</dbReference>
<dbReference type="InterPro" id="IPR017896">
    <property type="entry name" value="4Fe4S_Fe-S-bd"/>
</dbReference>
<dbReference type="PANTHER" id="PTHR36923:SF3">
    <property type="entry name" value="FERREDOXIN"/>
    <property type="match status" value="1"/>
</dbReference>
<gene>
    <name evidence="9" type="ORF">VT98_10093</name>
</gene>